<dbReference type="EMBL" id="FR845719">
    <property type="protein sequence ID" value="CCA55623.1"/>
    <property type="molecule type" value="Genomic_DNA"/>
</dbReference>
<evidence type="ECO:0000313" key="2">
    <source>
        <dbReference type="Proteomes" id="UP000006854"/>
    </source>
</evidence>
<dbReference type="HOGENOM" id="CLU_3085448_0_0_11"/>
<gene>
    <name evidence="1" type="ordered locus">SVEN_2337</name>
</gene>
<accession>F2R274</accession>
<evidence type="ECO:0000313" key="1">
    <source>
        <dbReference type="EMBL" id="CCA55623.1"/>
    </source>
</evidence>
<organism evidence="1 2">
    <name type="scientific">Streptomyces venezuelae (strain ATCC 10712 / CBS 650.69 / DSM 40230 / JCM 4526 / NBRC 13096 / PD 04745)</name>
    <dbReference type="NCBI Taxonomy" id="953739"/>
    <lineage>
        <taxon>Bacteria</taxon>
        <taxon>Bacillati</taxon>
        <taxon>Actinomycetota</taxon>
        <taxon>Actinomycetes</taxon>
        <taxon>Kitasatosporales</taxon>
        <taxon>Streptomycetaceae</taxon>
        <taxon>Streptomyces</taxon>
    </lineage>
</organism>
<dbReference type="Proteomes" id="UP000006854">
    <property type="component" value="Chromosome"/>
</dbReference>
<protein>
    <submittedName>
        <fullName evidence="1">Uncharacterized protein</fullName>
    </submittedName>
</protein>
<dbReference type="STRING" id="953739.SVEN_2337"/>
<name>F2R274_STRVP</name>
<dbReference type="AlphaFoldDB" id="F2R274"/>
<reference evidence="1 2" key="1">
    <citation type="journal article" date="2011" name="BMC Genomics">
        <title>Genome-wide analysis of the role of GlnR in Streptomyces venezuelae provides new insights into global nitrogen regulation in actinomycetes.</title>
        <authorList>
            <person name="Pullan S.T."/>
            <person name="Bibb M.J."/>
            <person name="Merrick M."/>
        </authorList>
    </citation>
    <scope>NUCLEOTIDE SEQUENCE [LARGE SCALE GENOMIC DNA]</scope>
    <source>
        <strain evidence="2">ATCC 10712 / CBS 650.69 / DSM 40230 / JCM 4526 / NBRC 13096 / PD 04745</strain>
    </source>
</reference>
<sequence length="52" mass="5617">MREIFRFIVVAFRGDRLMPQPSEDHGVLRQAIRVADAVGHGPSATPRSGTGG</sequence>
<proteinExistence type="predicted"/>
<keyword evidence="2" id="KW-1185">Reference proteome</keyword>
<dbReference type="KEGG" id="sve:SVEN_2337"/>